<evidence type="ECO:0000256" key="1">
    <source>
        <dbReference type="SAM" id="MobiDB-lite"/>
    </source>
</evidence>
<feature type="domain" description="DUF6699" evidence="2">
    <location>
        <begin position="161"/>
        <end position="381"/>
    </location>
</feature>
<feature type="region of interest" description="Disordered" evidence="1">
    <location>
        <begin position="1"/>
        <end position="97"/>
    </location>
</feature>
<keyword evidence="4" id="KW-1185">Reference proteome</keyword>
<name>A0A286UG88_9AGAM</name>
<feature type="region of interest" description="Disordered" evidence="1">
    <location>
        <begin position="315"/>
        <end position="355"/>
    </location>
</feature>
<gene>
    <name evidence="3" type="ORF">PNOK_0543900</name>
</gene>
<dbReference type="Pfam" id="PF20415">
    <property type="entry name" value="DUF6699"/>
    <property type="match status" value="1"/>
</dbReference>
<comment type="caution">
    <text evidence="3">The sequence shown here is derived from an EMBL/GenBank/DDBJ whole genome shotgun (WGS) entry which is preliminary data.</text>
</comment>
<reference evidence="3 4" key="1">
    <citation type="journal article" date="2017" name="Mol. Ecol.">
        <title>Comparative and population genomic landscape of Phellinus noxius: A hypervariable fungus causing root rot in trees.</title>
        <authorList>
            <person name="Chung C.L."/>
            <person name="Lee T.J."/>
            <person name="Akiba M."/>
            <person name="Lee H.H."/>
            <person name="Kuo T.H."/>
            <person name="Liu D."/>
            <person name="Ke H.M."/>
            <person name="Yokoi T."/>
            <person name="Roa M.B."/>
            <person name="Lu M.J."/>
            <person name="Chang Y.Y."/>
            <person name="Ann P.J."/>
            <person name="Tsai J.N."/>
            <person name="Chen C.Y."/>
            <person name="Tzean S.S."/>
            <person name="Ota Y."/>
            <person name="Hattori T."/>
            <person name="Sahashi N."/>
            <person name="Liou R.F."/>
            <person name="Kikuchi T."/>
            <person name="Tsai I.J."/>
        </authorList>
    </citation>
    <scope>NUCLEOTIDE SEQUENCE [LARGE SCALE GENOMIC DNA]</scope>
    <source>
        <strain evidence="3 4">FFPRI411160</strain>
    </source>
</reference>
<dbReference type="InParanoid" id="A0A286UG88"/>
<dbReference type="Proteomes" id="UP000217199">
    <property type="component" value="Unassembled WGS sequence"/>
</dbReference>
<proteinExistence type="predicted"/>
<evidence type="ECO:0000313" key="3">
    <source>
        <dbReference type="EMBL" id="PAV18597.1"/>
    </source>
</evidence>
<feature type="compositionally biased region" description="Polar residues" evidence="1">
    <location>
        <begin position="83"/>
        <end position="92"/>
    </location>
</feature>
<accession>A0A286UG88</accession>
<feature type="compositionally biased region" description="Polar residues" evidence="1">
    <location>
        <begin position="337"/>
        <end position="351"/>
    </location>
</feature>
<feature type="compositionally biased region" description="Low complexity" evidence="1">
    <location>
        <begin position="73"/>
        <end position="82"/>
    </location>
</feature>
<dbReference type="AlphaFoldDB" id="A0A286UG88"/>
<dbReference type="InterPro" id="IPR046522">
    <property type="entry name" value="DUF6699"/>
</dbReference>
<dbReference type="OrthoDB" id="2783256at2759"/>
<dbReference type="EMBL" id="NBII01000005">
    <property type="protein sequence ID" value="PAV18597.1"/>
    <property type="molecule type" value="Genomic_DNA"/>
</dbReference>
<organism evidence="3 4">
    <name type="scientific">Pyrrhoderma noxium</name>
    <dbReference type="NCBI Taxonomy" id="2282107"/>
    <lineage>
        <taxon>Eukaryota</taxon>
        <taxon>Fungi</taxon>
        <taxon>Dikarya</taxon>
        <taxon>Basidiomycota</taxon>
        <taxon>Agaricomycotina</taxon>
        <taxon>Agaricomycetes</taxon>
        <taxon>Hymenochaetales</taxon>
        <taxon>Hymenochaetaceae</taxon>
        <taxon>Pyrrhoderma</taxon>
    </lineage>
</organism>
<evidence type="ECO:0000259" key="2">
    <source>
        <dbReference type="Pfam" id="PF20415"/>
    </source>
</evidence>
<feature type="compositionally biased region" description="Basic and acidic residues" evidence="1">
    <location>
        <begin position="7"/>
        <end position="24"/>
    </location>
</feature>
<protein>
    <recommendedName>
        <fullName evidence="2">DUF6699 domain-containing protein</fullName>
    </recommendedName>
</protein>
<feature type="compositionally biased region" description="Low complexity" evidence="1">
    <location>
        <begin position="46"/>
        <end position="57"/>
    </location>
</feature>
<evidence type="ECO:0000313" key="4">
    <source>
        <dbReference type="Proteomes" id="UP000217199"/>
    </source>
</evidence>
<feature type="region of interest" description="Disordered" evidence="1">
    <location>
        <begin position="119"/>
        <end position="142"/>
    </location>
</feature>
<sequence>MTSKQVHWADEAKNTRTIHMESERTLPSPMPLTPQTVADDDSLVDSPLILTPPSLLPHELKPNDTPSPRSRPRASSHASRTPFTNGIASSPESRIWRPEVTSSIDSSPLHMRGMARITSNVSPARKDGPSGLPPVASSPPDEETKLHLLLNFSELPQSLSIRWDVRDVPSTSTVRMVVAGYGSGPVSVSNDYLLSPASSPPMQEMRINCVGHRIWDSIVIRASDNCDPQVAIQSYGRSRSGSTSSISFSPQSRTYPHSPGFVSVLQVLRALHDFFRKKIRHDEYDSLESLGIPNLKKEVVTSFYSRVHECERIMQRFGGSPGPSDGSASNQDRQSHQRSPSANDASGTSDGSRYRGNKVYSDGLRRVDFLMGQFLFRGLEEISHGLYSAHLTRVYT</sequence>